<sequence length="255" mass="28385">MESDRPPTVMAPLFPECDYEHIIVNEAVDIVGPIDVLVCNQGVFVAQELENQEMKEIRDMININLIGTFNLVNAALPAMKSRTDRKPVSIAFMSSQAKFIWRHLLSCIIGCLEDIYCVVGIYGYTTYSTSKFGLRVIFPPDTDTPGLAEEYKRKPRLTSIIAALSGAMKADEVAQKAWSGIKSRSFFVPCNLEGFMLSVATVGLSPQRAYLTAFVEVISAGLMRVAGLCFQWSWYITCDSHILKNLLKILNSQIV</sequence>
<dbReference type="GO" id="GO:0030148">
    <property type="term" value="P:sphingolipid biosynthetic process"/>
    <property type="evidence" value="ECO:0000318"/>
    <property type="project" value="GO_Central"/>
</dbReference>
<dbReference type="PANTHER" id="PTHR43550">
    <property type="entry name" value="3-KETODIHYDROSPHINGOSINE REDUCTASE"/>
    <property type="match status" value="1"/>
</dbReference>
<dbReference type="GO" id="GO:0047560">
    <property type="term" value="F:3-dehydrosphinganine reductase activity"/>
    <property type="evidence" value="ECO:0000318"/>
    <property type="project" value="GO_Central"/>
</dbReference>
<proteinExistence type="predicted"/>
<dbReference type="EMBL" id="NBSK02000004">
    <property type="protein sequence ID" value="KAJ0208678.1"/>
    <property type="molecule type" value="Genomic_DNA"/>
</dbReference>
<accession>A0A9R1VMG5</accession>
<organism evidence="1 2">
    <name type="scientific">Lactuca sativa</name>
    <name type="common">Garden lettuce</name>
    <dbReference type="NCBI Taxonomy" id="4236"/>
    <lineage>
        <taxon>Eukaryota</taxon>
        <taxon>Viridiplantae</taxon>
        <taxon>Streptophyta</taxon>
        <taxon>Embryophyta</taxon>
        <taxon>Tracheophyta</taxon>
        <taxon>Spermatophyta</taxon>
        <taxon>Magnoliopsida</taxon>
        <taxon>eudicotyledons</taxon>
        <taxon>Gunneridae</taxon>
        <taxon>Pentapetalae</taxon>
        <taxon>asterids</taxon>
        <taxon>campanulids</taxon>
        <taxon>Asterales</taxon>
        <taxon>Asteraceae</taxon>
        <taxon>Cichorioideae</taxon>
        <taxon>Cichorieae</taxon>
        <taxon>Lactucinae</taxon>
        <taxon>Lactuca</taxon>
    </lineage>
</organism>
<dbReference type="Proteomes" id="UP000235145">
    <property type="component" value="Unassembled WGS sequence"/>
</dbReference>
<dbReference type="GO" id="GO:0006666">
    <property type="term" value="P:3-keto-sphinganine metabolic process"/>
    <property type="evidence" value="ECO:0000318"/>
    <property type="project" value="GO_Central"/>
</dbReference>
<dbReference type="Gene3D" id="3.40.50.720">
    <property type="entry name" value="NAD(P)-binding Rossmann-like Domain"/>
    <property type="match status" value="1"/>
</dbReference>
<dbReference type="PANTHER" id="PTHR43550:SF3">
    <property type="entry name" value="3-KETODIHYDROSPHINGOSINE REDUCTASE"/>
    <property type="match status" value="1"/>
</dbReference>
<gene>
    <name evidence="1" type="ORF">LSAT_V11C400169600</name>
</gene>
<dbReference type="InterPro" id="IPR002347">
    <property type="entry name" value="SDR_fam"/>
</dbReference>
<dbReference type="InterPro" id="IPR036291">
    <property type="entry name" value="NAD(P)-bd_dom_sf"/>
</dbReference>
<name>A0A9R1VMG5_LACSA</name>
<dbReference type="GO" id="GO:0005789">
    <property type="term" value="C:endoplasmic reticulum membrane"/>
    <property type="evidence" value="ECO:0000318"/>
    <property type="project" value="GO_Central"/>
</dbReference>
<evidence type="ECO:0000313" key="2">
    <source>
        <dbReference type="Proteomes" id="UP000235145"/>
    </source>
</evidence>
<dbReference type="AlphaFoldDB" id="A0A9R1VMG5"/>
<reference evidence="1 2" key="1">
    <citation type="journal article" date="2017" name="Nat. Commun.">
        <title>Genome assembly with in vitro proximity ligation data and whole-genome triplication in lettuce.</title>
        <authorList>
            <person name="Reyes-Chin-Wo S."/>
            <person name="Wang Z."/>
            <person name="Yang X."/>
            <person name="Kozik A."/>
            <person name="Arikit S."/>
            <person name="Song C."/>
            <person name="Xia L."/>
            <person name="Froenicke L."/>
            <person name="Lavelle D.O."/>
            <person name="Truco M.J."/>
            <person name="Xia R."/>
            <person name="Zhu S."/>
            <person name="Xu C."/>
            <person name="Xu H."/>
            <person name="Xu X."/>
            <person name="Cox K."/>
            <person name="Korf I."/>
            <person name="Meyers B.C."/>
            <person name="Michelmore R.W."/>
        </authorList>
    </citation>
    <scope>NUCLEOTIDE SEQUENCE [LARGE SCALE GENOMIC DNA]</scope>
    <source>
        <strain evidence="2">cv. Salinas</strain>
        <tissue evidence="1">Seedlings</tissue>
    </source>
</reference>
<evidence type="ECO:0000313" key="1">
    <source>
        <dbReference type="EMBL" id="KAJ0208678.1"/>
    </source>
</evidence>
<dbReference type="SUPFAM" id="SSF51735">
    <property type="entry name" value="NAD(P)-binding Rossmann-fold domains"/>
    <property type="match status" value="1"/>
</dbReference>
<dbReference type="Pfam" id="PF00106">
    <property type="entry name" value="adh_short"/>
    <property type="match status" value="1"/>
</dbReference>
<keyword evidence="2" id="KW-1185">Reference proteome</keyword>
<protein>
    <submittedName>
        <fullName evidence="1">Uncharacterized protein</fullName>
    </submittedName>
</protein>
<comment type="caution">
    <text evidence="1">The sequence shown here is derived from an EMBL/GenBank/DDBJ whole genome shotgun (WGS) entry which is preliminary data.</text>
</comment>